<dbReference type="Pfam" id="PF07732">
    <property type="entry name" value="Cu-oxidase_3"/>
    <property type="match status" value="1"/>
</dbReference>
<dbReference type="Gene3D" id="2.60.40.420">
    <property type="entry name" value="Cupredoxins - blue copper proteins"/>
    <property type="match status" value="3"/>
</dbReference>
<organism evidence="9 10">
    <name type="scientific">Sphingobacterium gobiense</name>
    <dbReference type="NCBI Taxonomy" id="1382456"/>
    <lineage>
        <taxon>Bacteria</taxon>
        <taxon>Pseudomonadati</taxon>
        <taxon>Bacteroidota</taxon>
        <taxon>Sphingobacteriia</taxon>
        <taxon>Sphingobacteriales</taxon>
        <taxon>Sphingobacteriaceae</taxon>
        <taxon>Sphingobacterium</taxon>
    </lineage>
</organism>
<dbReference type="PANTHER" id="PTHR11709">
    <property type="entry name" value="MULTI-COPPER OXIDASE"/>
    <property type="match status" value="1"/>
</dbReference>
<evidence type="ECO:0000259" key="8">
    <source>
        <dbReference type="Pfam" id="PF07732"/>
    </source>
</evidence>
<feature type="signal peptide" evidence="5">
    <location>
        <begin position="1"/>
        <end position="23"/>
    </location>
</feature>
<feature type="domain" description="Plastocyanin-like" evidence="7">
    <location>
        <begin position="443"/>
        <end position="557"/>
    </location>
</feature>
<gene>
    <name evidence="9" type="ORF">C5749_14250</name>
</gene>
<reference evidence="9 10" key="1">
    <citation type="submission" date="2018-02" db="EMBL/GenBank/DDBJ databases">
        <title>The draft genome of Sphingobacterium gobiense H7.</title>
        <authorList>
            <person name="Li L."/>
            <person name="Liu L."/>
            <person name="Zhang X."/>
            <person name="Wang T."/>
            <person name="Liang L."/>
        </authorList>
    </citation>
    <scope>NUCLEOTIDE SEQUENCE [LARGE SCALE GENOMIC DNA]</scope>
    <source>
        <strain evidence="9 10">ACCC 05757</strain>
    </source>
</reference>
<dbReference type="OrthoDB" id="9757546at2"/>
<evidence type="ECO:0000256" key="3">
    <source>
        <dbReference type="ARBA" id="ARBA00023008"/>
    </source>
</evidence>
<evidence type="ECO:0000256" key="4">
    <source>
        <dbReference type="SAM" id="MobiDB-lite"/>
    </source>
</evidence>
<dbReference type="InterPro" id="IPR001117">
    <property type="entry name" value="Cu-oxidase_2nd"/>
</dbReference>
<dbReference type="Pfam" id="PF00394">
    <property type="entry name" value="Cu-oxidase"/>
    <property type="match status" value="1"/>
</dbReference>
<dbReference type="Pfam" id="PF07731">
    <property type="entry name" value="Cu-oxidase_2"/>
    <property type="match status" value="1"/>
</dbReference>
<dbReference type="InterPro" id="IPR011706">
    <property type="entry name" value="Cu-oxidase_C"/>
</dbReference>
<dbReference type="PROSITE" id="PS00079">
    <property type="entry name" value="MULTICOPPER_OXIDASE1"/>
    <property type="match status" value="2"/>
</dbReference>
<evidence type="ECO:0000259" key="6">
    <source>
        <dbReference type="Pfam" id="PF00394"/>
    </source>
</evidence>
<evidence type="ECO:0000256" key="1">
    <source>
        <dbReference type="ARBA" id="ARBA00022723"/>
    </source>
</evidence>
<feature type="chain" id="PRO_5015609462" evidence="5">
    <location>
        <begin position="24"/>
        <end position="755"/>
    </location>
</feature>
<keyword evidence="10" id="KW-1185">Reference proteome</keyword>
<feature type="domain" description="Plastocyanin-like" evidence="8">
    <location>
        <begin position="35"/>
        <end position="145"/>
    </location>
</feature>
<dbReference type="PANTHER" id="PTHR11709:SF394">
    <property type="entry name" value="FI03373P-RELATED"/>
    <property type="match status" value="1"/>
</dbReference>
<dbReference type="Proteomes" id="UP000238642">
    <property type="component" value="Unassembled WGS sequence"/>
</dbReference>
<evidence type="ECO:0000256" key="5">
    <source>
        <dbReference type="SAM" id="SignalP"/>
    </source>
</evidence>
<dbReference type="InterPro" id="IPR034282">
    <property type="entry name" value="CuRO_2_CopA"/>
</dbReference>
<dbReference type="GO" id="GO:0016491">
    <property type="term" value="F:oxidoreductase activity"/>
    <property type="evidence" value="ECO:0007669"/>
    <property type="project" value="UniProtKB-KW"/>
</dbReference>
<dbReference type="InterPro" id="IPR033138">
    <property type="entry name" value="Cu_oxidase_CS"/>
</dbReference>
<evidence type="ECO:0000259" key="7">
    <source>
        <dbReference type="Pfam" id="PF07731"/>
    </source>
</evidence>
<accession>A0A2S9JNB5</accession>
<dbReference type="CDD" id="cd13896">
    <property type="entry name" value="CuRO_3_CopA"/>
    <property type="match status" value="1"/>
</dbReference>
<dbReference type="CDD" id="cd13874">
    <property type="entry name" value="CuRO_2_CopA"/>
    <property type="match status" value="1"/>
</dbReference>
<sequence length="755" mass="86904">MHMYNRYLSFLLTFVLSVSVAFAQQVVRYELYITDTLVNYSGKTKQAIAVNGQIPMPTLTFTEGDTAEIGLHNQLKESTSLHWHGVQLPNREDGVPFLTQMPIPAGETYTYRFPVKQNGTYWYHSHSGFQEQIGMYGSLIFRKRKGDTTFRKGIDDIPTIPIVLSEWTDLHPHNVQRMLASGNDWFGIKKNTVQSYAEAIKKGHFKTKVTNEWKRMEAMDVSDVYYEKFLINGTSEQQLSEFKAGDRVRLRLINGGASSYFWITYAGGKITVVANDGNDVVPVKVDRLIIGVSETYDIIVDIPASHTAYELMATAEDRSGSASIYIGEGIRQLVSPLPRLQYFDGMKMMNDMMKMNGDMDDMDMDMGLQKMDMNAVMYPEISAEDAHQHHAAASDDDHTAHQGHDHRQQHQEEQLHPAAPVTLNYTMLKSPHKTTLPSDAPVKELRFELTGNMNRYVWSMDNKVLSETDKIPVNKGEVLRIILFNNSMMRHPMHLHGFDFRVINGQGDYAPMKNVLDIMPMETDTIEFMANTEGDWFFHCHILYHMMAGMNRVFAVGDYQNDLLPDKEKAYKVLQRESNMLHFMAENDFATNGNDGQAMLQNTRWSLGTEWRLGYHDKHGYEVETHFGRYIGKMQWLMPFVGFDWRYRKLGRHEQEKNMFGQVNKKDNRSAFSVGVMYTLPMLVNFQAEVYHDGIVRLALMREDIPVSRRIRAGFMVNTDKEYMLDLRYIMTRNLGIRTHYDSDMGFGVGLVVNY</sequence>
<feature type="region of interest" description="Disordered" evidence="4">
    <location>
        <begin position="385"/>
        <end position="414"/>
    </location>
</feature>
<evidence type="ECO:0000256" key="2">
    <source>
        <dbReference type="ARBA" id="ARBA00023002"/>
    </source>
</evidence>
<dbReference type="InterPro" id="IPR011707">
    <property type="entry name" value="Cu-oxidase-like_N"/>
</dbReference>
<comment type="caution">
    <text evidence="9">The sequence shown here is derived from an EMBL/GenBank/DDBJ whole genome shotgun (WGS) entry which is preliminary data.</text>
</comment>
<dbReference type="GO" id="GO:0005507">
    <property type="term" value="F:copper ion binding"/>
    <property type="evidence" value="ECO:0007669"/>
    <property type="project" value="InterPro"/>
</dbReference>
<dbReference type="EMBL" id="PVBS01000002">
    <property type="protein sequence ID" value="PRD54602.1"/>
    <property type="molecule type" value="Genomic_DNA"/>
</dbReference>
<keyword evidence="1" id="KW-0479">Metal-binding</keyword>
<dbReference type="InterPro" id="IPR045087">
    <property type="entry name" value="Cu-oxidase_fam"/>
</dbReference>
<keyword evidence="2" id="KW-0560">Oxidoreductase</keyword>
<proteinExistence type="predicted"/>
<dbReference type="InterPro" id="IPR002355">
    <property type="entry name" value="Cu_oxidase_Cu_BS"/>
</dbReference>
<evidence type="ECO:0000313" key="9">
    <source>
        <dbReference type="EMBL" id="PRD54602.1"/>
    </source>
</evidence>
<dbReference type="PROSITE" id="PS00080">
    <property type="entry name" value="MULTICOPPER_OXIDASE2"/>
    <property type="match status" value="1"/>
</dbReference>
<evidence type="ECO:0000313" key="10">
    <source>
        <dbReference type="Proteomes" id="UP000238642"/>
    </source>
</evidence>
<dbReference type="InterPro" id="IPR008972">
    <property type="entry name" value="Cupredoxin"/>
</dbReference>
<dbReference type="InterPro" id="IPR034279">
    <property type="entry name" value="CuRO_3_CopA"/>
</dbReference>
<feature type="domain" description="Plastocyanin-like" evidence="6">
    <location>
        <begin position="209"/>
        <end position="315"/>
    </location>
</feature>
<dbReference type="SUPFAM" id="SSF49503">
    <property type="entry name" value="Cupredoxins"/>
    <property type="match status" value="3"/>
</dbReference>
<name>A0A2S9JNB5_9SPHI</name>
<dbReference type="AlphaFoldDB" id="A0A2S9JNB5"/>
<keyword evidence="3" id="KW-0186">Copper</keyword>
<protein>
    <submittedName>
        <fullName evidence="9">Copper oxidase</fullName>
    </submittedName>
</protein>
<keyword evidence="5" id="KW-0732">Signal</keyword>